<evidence type="ECO:0000256" key="1">
    <source>
        <dbReference type="ARBA" id="ARBA00000610"/>
    </source>
</evidence>
<dbReference type="GeneID" id="102213051"/>
<evidence type="ECO:0000256" key="2">
    <source>
        <dbReference type="ARBA" id="ARBA00004223"/>
    </source>
</evidence>
<dbReference type="Ensembl" id="ENSPNYT00000015292.1">
    <property type="protein sequence ID" value="ENSPNYP00000014909.1"/>
    <property type="gene ID" value="ENSPNYG00000011312.1"/>
</dbReference>
<comment type="subcellular location">
    <subcellularLocation>
        <location evidence="2">Melanosome</location>
    </subcellularLocation>
    <subcellularLocation>
        <location evidence="3">Membrane</location>
        <topology evidence="3">Lipid-anchor</topology>
    </subcellularLocation>
</comment>
<dbReference type="CTD" id="1267"/>
<feature type="compositionally biased region" description="Polar residues" evidence="16">
    <location>
        <begin position="143"/>
        <end position="154"/>
    </location>
</feature>
<dbReference type="Proteomes" id="UP000695023">
    <property type="component" value="Unplaced"/>
</dbReference>
<dbReference type="GO" id="GO:0003723">
    <property type="term" value="F:RNA binding"/>
    <property type="evidence" value="ECO:0007669"/>
    <property type="project" value="UniProtKB-KW"/>
</dbReference>
<dbReference type="GO" id="GO:0009214">
    <property type="term" value="P:cyclic nucleotide catabolic process"/>
    <property type="evidence" value="ECO:0007669"/>
    <property type="project" value="InterPro"/>
</dbReference>
<evidence type="ECO:0000259" key="17">
    <source>
        <dbReference type="Pfam" id="PF05881"/>
    </source>
</evidence>
<feature type="compositionally biased region" description="Basic and acidic residues" evidence="16">
    <location>
        <begin position="206"/>
        <end position="217"/>
    </location>
</feature>
<evidence type="ECO:0000256" key="13">
    <source>
        <dbReference type="ARBA" id="ARBA00023288"/>
    </source>
</evidence>
<evidence type="ECO:0000256" key="9">
    <source>
        <dbReference type="ARBA" id="ARBA00022553"/>
    </source>
</evidence>
<proteinExistence type="inferred from homology"/>
<dbReference type="GeneTree" id="ENSGT00510000048410"/>
<evidence type="ECO:0000256" key="16">
    <source>
        <dbReference type="SAM" id="MobiDB-lite"/>
    </source>
</evidence>
<evidence type="ECO:0000313" key="18">
    <source>
        <dbReference type="Ensembl" id="ENSPNYP00000014909.1"/>
    </source>
</evidence>
<evidence type="ECO:0000256" key="15">
    <source>
        <dbReference type="ARBA" id="ARBA00045937"/>
    </source>
</evidence>
<dbReference type="PANTHER" id="PTHR10156:SF0">
    <property type="entry name" value="2',3'-CYCLIC-NUCLEOTIDE 3'-PHOSPHODIESTERASE"/>
    <property type="match status" value="1"/>
</dbReference>
<dbReference type="EC" id="3.1.4.37" evidence="6"/>
<dbReference type="Gene3D" id="3.90.1740.10">
    <property type="entry name" value="2',3'-cyclic nucleotide 3'-phosphodiesterase superfamily"/>
    <property type="match status" value="1"/>
</dbReference>
<evidence type="ECO:0000256" key="8">
    <source>
        <dbReference type="ARBA" id="ARBA00022481"/>
    </source>
</evidence>
<keyword evidence="14" id="KW-0636">Prenylation</keyword>
<keyword evidence="10" id="KW-0378">Hydrolase</keyword>
<evidence type="ECO:0000256" key="11">
    <source>
        <dbReference type="ARBA" id="ARBA00022884"/>
    </source>
</evidence>
<dbReference type="SUPFAM" id="SSF55144">
    <property type="entry name" value="LigT-like"/>
    <property type="match status" value="1"/>
</dbReference>
<sequence>MDTEKSGEVLGASETPQQAETAVEKAAVETPVESTELEKSPAAEEATGKMAVHGQESEVVKEMEALSVTDKVAMPTEKADADSVPGAAASQQPEESSEKKISEQQPENNPESLALQTPLAESAPEPAPEKAAESVPEIKVQTLPDSAMTQQPVDTQPPGPKEKEQAESVGELQKAMDTEAEGDSGAKPKEKEEAKPEETVVVSDTSSEKPAEAEMLKTEASAEVGNVSPESEPQKEEDIVPASGSLSFAFLEQEQTKDALRISRTLVVLRGLPGSGKTFLARAIADTYKDHCTVISADDYGVKPEKPESNAEGYKALDEAVVARCTDGNSSSVLIVVDDTNHTQDRLARLGEIAEENNLVAIFSEPKTEWNRDLGQLTKKNKRGLEEAHLAAMKGPLEEVSLPLYFGWFLLSSIQDKIKCTSMDFLKTLDTLEAFKKHLIDFSGKAEEVDLEQYFQPTGILHCTTKFCNYGKAEGAKEYAEKQAVKDSYGSIFDLSLGALFVTPRTFGARVSLTEEQLQLWPADADAEKQVESVPAAASLPLGSRAHVTLGCAEGVEPVQTGIDLLEILTLQQEGQQGEQVEEMELGTLTYYGTGKWLLNLREPISAPACFSSFYGCKEPEPAKKDHEKKKKPKCMIL</sequence>
<organism evidence="18">
    <name type="scientific">Pundamilia nyererei</name>
    <dbReference type="NCBI Taxonomy" id="303518"/>
    <lineage>
        <taxon>Eukaryota</taxon>
        <taxon>Metazoa</taxon>
        <taxon>Chordata</taxon>
        <taxon>Craniata</taxon>
        <taxon>Vertebrata</taxon>
        <taxon>Euteleostomi</taxon>
        <taxon>Actinopterygii</taxon>
        <taxon>Neopterygii</taxon>
        <taxon>Teleostei</taxon>
        <taxon>Neoteleostei</taxon>
        <taxon>Acanthomorphata</taxon>
        <taxon>Ovalentaria</taxon>
        <taxon>Cichlomorphae</taxon>
        <taxon>Cichliformes</taxon>
        <taxon>Cichlidae</taxon>
        <taxon>African cichlids</taxon>
        <taxon>Pseudocrenilabrinae</taxon>
        <taxon>Haplochromini</taxon>
        <taxon>Pundamilia</taxon>
    </lineage>
</organism>
<dbReference type="InterPro" id="IPR047325">
    <property type="entry name" value="CNPase_cat"/>
</dbReference>
<dbReference type="GO" id="GO:0004113">
    <property type="term" value="F:2',3'-cyclic-nucleotide 3'-phosphodiesterase activity"/>
    <property type="evidence" value="ECO:0007669"/>
    <property type="project" value="UniProtKB-EC"/>
</dbReference>
<reference evidence="18" key="1">
    <citation type="submission" date="2023-09" db="UniProtKB">
        <authorList>
            <consortium name="Ensembl"/>
        </authorList>
    </citation>
    <scope>IDENTIFICATION</scope>
</reference>
<keyword evidence="12" id="KW-0472">Membrane</keyword>
<keyword evidence="13" id="KW-0449">Lipoprotein</keyword>
<accession>A0A3B4FYR8</accession>
<evidence type="ECO:0000256" key="4">
    <source>
        <dbReference type="ARBA" id="ARBA00008662"/>
    </source>
</evidence>
<keyword evidence="8" id="KW-0488">Methylation</keyword>
<feature type="compositionally biased region" description="Basic and acidic residues" evidence="16">
    <location>
        <begin position="184"/>
        <end position="198"/>
    </location>
</feature>
<dbReference type="GO" id="GO:0042470">
    <property type="term" value="C:melanosome"/>
    <property type="evidence" value="ECO:0007669"/>
    <property type="project" value="UniProtKB-SubCell"/>
</dbReference>
<evidence type="ECO:0000256" key="5">
    <source>
        <dbReference type="ARBA" id="ARBA00011781"/>
    </source>
</evidence>
<dbReference type="InterPro" id="IPR008431">
    <property type="entry name" value="CNPase"/>
</dbReference>
<feature type="compositionally biased region" description="Basic and acidic residues" evidence="16">
    <location>
        <begin position="55"/>
        <end position="64"/>
    </location>
</feature>
<dbReference type="InterPro" id="IPR027417">
    <property type="entry name" value="P-loop_NTPase"/>
</dbReference>
<comment type="subunit">
    <text evidence="5">Exists as monomers and homodimers.</text>
</comment>
<dbReference type="Pfam" id="PF13671">
    <property type="entry name" value="AAA_33"/>
    <property type="match status" value="1"/>
</dbReference>
<keyword evidence="9" id="KW-0597">Phosphoprotein</keyword>
<evidence type="ECO:0000256" key="10">
    <source>
        <dbReference type="ARBA" id="ARBA00022801"/>
    </source>
</evidence>
<dbReference type="STRING" id="303518.ENSPNYP00000014909"/>
<dbReference type="Pfam" id="PF05881">
    <property type="entry name" value="CNPase"/>
    <property type="match status" value="1"/>
</dbReference>
<comment type="similarity">
    <text evidence="4">Belongs to the 2H phosphoesterase superfamily. CNPase family.</text>
</comment>
<protein>
    <recommendedName>
        <fullName evidence="7">2',3'-cyclic-nucleotide 3'-phosphodiesterase</fullName>
        <ecNumber evidence="6">3.1.4.37</ecNumber>
    </recommendedName>
</protein>
<dbReference type="RefSeq" id="XP_005726154.1">
    <property type="nucleotide sequence ID" value="XM_005726097.1"/>
</dbReference>
<evidence type="ECO:0000313" key="20">
    <source>
        <dbReference type="RefSeq" id="XP_005726154.1"/>
    </source>
</evidence>
<dbReference type="InterPro" id="IPR009097">
    <property type="entry name" value="Cyclic_Pdiesterase"/>
</dbReference>
<dbReference type="PANTHER" id="PTHR10156">
    <property type="entry name" value="2',3'-CYCLIC-NUCLEOTIDE 3'-PHOSPHODIESTERASE"/>
    <property type="match status" value="1"/>
</dbReference>
<dbReference type="AlphaFoldDB" id="A0A3B4FYR8"/>
<feature type="region of interest" description="Disordered" evidence="16">
    <location>
        <begin position="1"/>
        <end position="238"/>
    </location>
</feature>
<evidence type="ECO:0000256" key="7">
    <source>
        <dbReference type="ARBA" id="ARBA00014478"/>
    </source>
</evidence>
<evidence type="ECO:0000256" key="3">
    <source>
        <dbReference type="ARBA" id="ARBA00004635"/>
    </source>
</evidence>
<evidence type="ECO:0000256" key="6">
    <source>
        <dbReference type="ARBA" id="ARBA00012317"/>
    </source>
</evidence>
<dbReference type="Gene3D" id="3.40.50.300">
    <property type="entry name" value="P-loop containing nucleotide triphosphate hydrolases"/>
    <property type="match status" value="1"/>
</dbReference>
<comment type="function">
    <text evidence="15">Catalyzes the formation of 2'-nucleotide products from 2',3'-cyclic substrates. May participate in RNA metabolism in the myelinating cell, CNP is the third most abundant protein in central nervous system myelin.</text>
</comment>
<keyword evidence="19" id="KW-1185">Reference proteome</keyword>
<evidence type="ECO:0000313" key="19">
    <source>
        <dbReference type="Proteomes" id="UP000695023"/>
    </source>
</evidence>
<feature type="domain" description="Cyclic nucleotide phosphodiesterase catalytic" evidence="17">
    <location>
        <begin position="402"/>
        <end position="636"/>
    </location>
</feature>
<evidence type="ECO:0000256" key="14">
    <source>
        <dbReference type="ARBA" id="ARBA00023289"/>
    </source>
</evidence>
<name>A0A3B4FYR8_9CICH</name>
<dbReference type="SUPFAM" id="SSF52540">
    <property type="entry name" value="P-loop containing nucleoside triphosphate hydrolases"/>
    <property type="match status" value="1"/>
</dbReference>
<dbReference type="OrthoDB" id="3231855at2759"/>
<reference evidence="20" key="2">
    <citation type="submission" date="2025-04" db="UniProtKB">
        <authorList>
            <consortium name="RefSeq"/>
        </authorList>
    </citation>
    <scope>IDENTIFICATION</scope>
</reference>
<comment type="catalytic activity">
    <reaction evidence="1">
        <text>a nucleoside 2',3'-cyclic phosphate + H2O = a nucleoside 2'-phosphate + H(+)</text>
        <dbReference type="Rhea" id="RHEA:14489"/>
        <dbReference type="ChEBI" id="CHEBI:15377"/>
        <dbReference type="ChEBI" id="CHEBI:15378"/>
        <dbReference type="ChEBI" id="CHEBI:66954"/>
        <dbReference type="ChEBI" id="CHEBI:78552"/>
        <dbReference type="EC" id="3.1.4.37"/>
    </reaction>
</comment>
<evidence type="ECO:0000256" key="12">
    <source>
        <dbReference type="ARBA" id="ARBA00023136"/>
    </source>
</evidence>
<gene>
    <name evidence="18" type="primary">CNP</name>
    <name evidence="20" type="synonym">cnp</name>
</gene>
<keyword evidence="11" id="KW-0694">RNA-binding</keyword>
<dbReference type="GO" id="GO:0016020">
    <property type="term" value="C:membrane"/>
    <property type="evidence" value="ECO:0007669"/>
    <property type="project" value="UniProtKB-SubCell"/>
</dbReference>